<protein>
    <submittedName>
        <fullName evidence="2">Uncharacterized protein</fullName>
    </submittedName>
</protein>
<dbReference type="AlphaFoldDB" id="A0A6A6T0B2"/>
<organism evidence="2 3">
    <name type="scientific">Lophiostoma macrostomum CBS 122681</name>
    <dbReference type="NCBI Taxonomy" id="1314788"/>
    <lineage>
        <taxon>Eukaryota</taxon>
        <taxon>Fungi</taxon>
        <taxon>Dikarya</taxon>
        <taxon>Ascomycota</taxon>
        <taxon>Pezizomycotina</taxon>
        <taxon>Dothideomycetes</taxon>
        <taxon>Pleosporomycetidae</taxon>
        <taxon>Pleosporales</taxon>
        <taxon>Lophiostomataceae</taxon>
        <taxon>Lophiostoma</taxon>
    </lineage>
</organism>
<proteinExistence type="predicted"/>
<reference evidence="2" key="1">
    <citation type="journal article" date="2020" name="Stud. Mycol.">
        <title>101 Dothideomycetes genomes: a test case for predicting lifestyles and emergence of pathogens.</title>
        <authorList>
            <person name="Haridas S."/>
            <person name="Albert R."/>
            <person name="Binder M."/>
            <person name="Bloem J."/>
            <person name="Labutti K."/>
            <person name="Salamov A."/>
            <person name="Andreopoulos B."/>
            <person name="Baker S."/>
            <person name="Barry K."/>
            <person name="Bills G."/>
            <person name="Bluhm B."/>
            <person name="Cannon C."/>
            <person name="Castanera R."/>
            <person name="Culley D."/>
            <person name="Daum C."/>
            <person name="Ezra D."/>
            <person name="Gonzalez J."/>
            <person name="Henrissat B."/>
            <person name="Kuo A."/>
            <person name="Liang C."/>
            <person name="Lipzen A."/>
            <person name="Lutzoni F."/>
            <person name="Magnuson J."/>
            <person name="Mondo S."/>
            <person name="Nolan M."/>
            <person name="Ohm R."/>
            <person name="Pangilinan J."/>
            <person name="Park H.-J."/>
            <person name="Ramirez L."/>
            <person name="Alfaro M."/>
            <person name="Sun H."/>
            <person name="Tritt A."/>
            <person name="Yoshinaga Y."/>
            <person name="Zwiers L.-H."/>
            <person name="Turgeon B."/>
            <person name="Goodwin S."/>
            <person name="Spatafora J."/>
            <person name="Crous P."/>
            <person name="Grigoriev I."/>
        </authorList>
    </citation>
    <scope>NUCLEOTIDE SEQUENCE</scope>
    <source>
        <strain evidence="2">CBS 122681</strain>
    </source>
</reference>
<sequence>MCGTLLTRYLECGHSYRENFLCDGQLETAAPSDACEFIIRPDDIADSICWHCSEMGIELEFPEPIHVSSDAESSSDLPTWSSPSPAARAAQSASRNVPSAQPEPGVGRQRGEKRRFEDVDYGGGVEARKKNGQACAVNEKRKLGKENGKGGGLHIPLEQLPDTCIPKHAVVSTS</sequence>
<evidence type="ECO:0000313" key="3">
    <source>
        <dbReference type="Proteomes" id="UP000799324"/>
    </source>
</evidence>
<gene>
    <name evidence="2" type="ORF">K491DRAFT_680544</name>
</gene>
<dbReference type="EMBL" id="MU004381">
    <property type="protein sequence ID" value="KAF2653459.1"/>
    <property type="molecule type" value="Genomic_DNA"/>
</dbReference>
<name>A0A6A6T0B2_9PLEO</name>
<evidence type="ECO:0000256" key="1">
    <source>
        <dbReference type="SAM" id="MobiDB-lite"/>
    </source>
</evidence>
<dbReference type="Proteomes" id="UP000799324">
    <property type="component" value="Unassembled WGS sequence"/>
</dbReference>
<feature type="compositionally biased region" description="Low complexity" evidence="1">
    <location>
        <begin position="74"/>
        <end position="95"/>
    </location>
</feature>
<accession>A0A6A6T0B2</accession>
<keyword evidence="3" id="KW-1185">Reference proteome</keyword>
<feature type="region of interest" description="Disordered" evidence="1">
    <location>
        <begin position="67"/>
        <end position="134"/>
    </location>
</feature>
<evidence type="ECO:0000313" key="2">
    <source>
        <dbReference type="EMBL" id="KAF2653459.1"/>
    </source>
</evidence>